<dbReference type="Gene3D" id="1.10.287.1490">
    <property type="match status" value="1"/>
</dbReference>
<dbReference type="Ensembl" id="ENSACAT00000011528.4">
    <property type="protein sequence ID" value="ENSACAP00000011291.4"/>
    <property type="gene ID" value="ENSACAG00000011517.4"/>
</dbReference>
<dbReference type="GO" id="GO:0007283">
    <property type="term" value="P:spermatogenesis"/>
    <property type="evidence" value="ECO:0007669"/>
    <property type="project" value="Ensembl"/>
</dbReference>
<protein>
    <submittedName>
        <fullName evidence="4">Forkhead associated phosphopeptide binding domain 1</fullName>
    </submittedName>
</protein>
<evidence type="ECO:0000256" key="2">
    <source>
        <dbReference type="SAM" id="MobiDB-lite"/>
    </source>
</evidence>
<dbReference type="Proteomes" id="UP000001646">
    <property type="component" value="Unplaced"/>
</dbReference>
<dbReference type="GO" id="GO:0006915">
    <property type="term" value="P:apoptotic process"/>
    <property type="evidence" value="ECO:0007669"/>
    <property type="project" value="Ensembl"/>
</dbReference>
<feature type="coiled-coil region" evidence="1">
    <location>
        <begin position="339"/>
        <end position="417"/>
    </location>
</feature>
<dbReference type="PANTHER" id="PTHR18853">
    <property type="entry name" value="FORKHEAD-ASSOCIATED DOMAIN-CONTAINING PROTEIN 1-RELATED"/>
    <property type="match status" value="1"/>
</dbReference>
<evidence type="ECO:0000313" key="4">
    <source>
        <dbReference type="Ensembl" id="ENSACAP00000011291.4"/>
    </source>
</evidence>
<feature type="coiled-coil region" evidence="1">
    <location>
        <begin position="243"/>
        <end position="295"/>
    </location>
</feature>
<evidence type="ECO:0000256" key="1">
    <source>
        <dbReference type="SAM" id="Coils"/>
    </source>
</evidence>
<feature type="region of interest" description="Disordered" evidence="2">
    <location>
        <begin position="931"/>
        <end position="952"/>
    </location>
</feature>
<feature type="compositionally biased region" description="Basic and acidic residues" evidence="2">
    <location>
        <begin position="931"/>
        <end position="941"/>
    </location>
</feature>
<feature type="coiled-coil region" evidence="1">
    <location>
        <begin position="1120"/>
        <end position="1147"/>
    </location>
</feature>
<dbReference type="eggNOG" id="ENOG502QR8Q">
    <property type="taxonomic scope" value="Eukaryota"/>
</dbReference>
<evidence type="ECO:0000313" key="5">
    <source>
        <dbReference type="Proteomes" id="UP000001646"/>
    </source>
</evidence>
<feature type="compositionally biased region" description="Low complexity" evidence="2">
    <location>
        <begin position="123"/>
        <end position="147"/>
    </location>
</feature>
<dbReference type="SMART" id="SM00240">
    <property type="entry name" value="FHA"/>
    <property type="match status" value="1"/>
</dbReference>
<organism evidence="4 5">
    <name type="scientific">Anolis carolinensis</name>
    <name type="common">Green anole</name>
    <name type="synonym">American chameleon</name>
    <dbReference type="NCBI Taxonomy" id="28377"/>
    <lineage>
        <taxon>Eukaryota</taxon>
        <taxon>Metazoa</taxon>
        <taxon>Chordata</taxon>
        <taxon>Craniata</taxon>
        <taxon>Vertebrata</taxon>
        <taxon>Euteleostomi</taxon>
        <taxon>Lepidosauria</taxon>
        <taxon>Squamata</taxon>
        <taxon>Bifurcata</taxon>
        <taxon>Unidentata</taxon>
        <taxon>Episquamata</taxon>
        <taxon>Toxicofera</taxon>
        <taxon>Iguania</taxon>
        <taxon>Dactyloidae</taxon>
        <taxon>Anolis</taxon>
    </lineage>
</organism>
<proteinExistence type="predicted"/>
<dbReference type="InterPro" id="IPR000253">
    <property type="entry name" value="FHA_dom"/>
</dbReference>
<accession>H9GHS0</accession>
<reference evidence="4" key="2">
    <citation type="submission" date="2025-08" db="UniProtKB">
        <authorList>
            <consortium name="Ensembl"/>
        </authorList>
    </citation>
    <scope>IDENTIFICATION</scope>
</reference>
<dbReference type="Gene3D" id="2.60.200.20">
    <property type="match status" value="1"/>
</dbReference>
<dbReference type="STRING" id="28377.ENSACAP00000011291"/>
<dbReference type="Bgee" id="ENSACAG00000011517">
    <property type="expression patterns" value="Expressed in kidney and 7 other cell types or tissues"/>
</dbReference>
<keyword evidence="1" id="KW-0175">Coiled coil</keyword>
<reference evidence="4" key="1">
    <citation type="submission" date="2009-12" db="EMBL/GenBank/DDBJ databases">
        <title>The Genome Sequence of Anolis carolinensis (Green Anole Lizard).</title>
        <authorList>
            <consortium name="The Genome Sequencing Platform"/>
            <person name="Di Palma F."/>
            <person name="Alfoldi J."/>
            <person name="Heiman D."/>
            <person name="Young S."/>
            <person name="Grabherr M."/>
            <person name="Johnson J."/>
            <person name="Lander E.S."/>
            <person name="Lindblad-Toh K."/>
        </authorList>
    </citation>
    <scope>NUCLEOTIDE SEQUENCE [LARGE SCALE GENOMIC DNA]</scope>
    <source>
        <strain evidence="4">JBL SC #1</strain>
    </source>
</reference>
<dbReference type="InterPro" id="IPR008984">
    <property type="entry name" value="SMAD_FHA_dom_sf"/>
</dbReference>
<feature type="coiled-coil region" evidence="1">
    <location>
        <begin position="639"/>
        <end position="801"/>
    </location>
</feature>
<dbReference type="OrthoDB" id="687730at2759"/>
<dbReference type="CTD" id="114827"/>
<evidence type="ECO:0000259" key="3">
    <source>
        <dbReference type="PROSITE" id="PS50006"/>
    </source>
</evidence>
<dbReference type="Pfam" id="PF00498">
    <property type="entry name" value="FHA"/>
    <property type="match status" value="1"/>
</dbReference>
<feature type="region of interest" description="Disordered" evidence="2">
    <location>
        <begin position="123"/>
        <end position="173"/>
    </location>
</feature>
<dbReference type="InterPro" id="IPR052642">
    <property type="entry name" value="CC-FHA_domain"/>
</dbReference>
<dbReference type="KEGG" id="acs:100566975"/>
<dbReference type="HOGENOM" id="CLU_005776_0_0_1"/>
<dbReference type="SUPFAM" id="SSF49879">
    <property type="entry name" value="SMAD/FHA domain"/>
    <property type="match status" value="1"/>
</dbReference>
<gene>
    <name evidence="4" type="primary">FHAD1</name>
</gene>
<dbReference type="PROSITE" id="PS50006">
    <property type="entry name" value="FHA_DOMAIN"/>
    <property type="match status" value="1"/>
</dbReference>
<dbReference type="AlphaFoldDB" id="H9GHS0"/>
<sequence>MKAFLKSPDSIFALRPKITLIGRHEDADIVLKSVGVEDHHAALEFSEAENSFVLRDFNSAQGTFVNDCQVQNAAVRVSPGDLLRFGASSTAFELALDSAPQVSYPPVSRRLAWPGQLQVVTETKTPPATVTTSQFPVLPSPRSSPVSQNWSYRPSGASPHPPRQKRPLNAWGRPITSPSFSPDAFARPSPIVEGNGFSRGPLTKVHQGDALLKERDDVISKLGSEISRLSAFESECGRKDVLIAELQAEIVALNDRLAAPKAEFQQKLVALEEEVVAKAEEIKALREQINNLQKNTSEVLCHSISERDLQIAHWKSEMETLKKSYSMTTGLVTSLQKDVTVKDQRIQQLKTDTEKLKREIREKDNQLARLSAQCSRIKEEMKRELREREANDYENRISELELHARRSEDDLKKSQTEQETLAKQLAQKSKSEGALREECAYRLQQLQEMARRERLIRSDMDLAATQAQSFRHQITEILFFQLPEESVTEQQIVEKIKHIQAANVEYCQKEIELREEMRAKRSETEQVSANVETLKDALEGVQDFLQTPYCSHSLRTKVSDLQNVHLTPPALDVQAATVQILGELLNWVEATEGLIWDLELDLSTCEKGMSSYMKTLRDHHHNNIARLRTVEEAQEMFLQEKLKKMKDKLQEEFRGKEKDLQEVEKEHQKVLEGMIALEETKWKDAVEEEKKKVKALETQAKQLAEVIEQKAKSESMLHARITETLEDFEAAKRRKTFAEEKLLVCEKRLRGLENEMEAQRRKHLKEISEYKEQVKQHSQTIVHLENKHMKTVQRMEKAREENGTLWQQTGEMRREPCKSFLPEPASPERSHVFLKEELEAAKRRILSDEAVIAGLKKELAEARARVSDAIGELSEKQKVELERKQSLVQSQLCEINDLQEELLNTRTLVGQKDADLQVVREELRNIREKMKEATKQRDGQHKAVQTEAPQVEDAVGKGPVLALSDLGLRCKGSRHEETIQRQKEALAELRRLVKALEKACPSDSEERKPEALIVCKKSSAEKTELKTETGQGTGLATTADTKLQSRVDPNVTIERTARLEMADALDLSENMYLDVMRDLANLADVKELAGTRTVMHLPRDEREKLKLLRQKDLRLLCGKIGQMKSRLERKESLLKEYEKDVGKLRANHQTLRACQSEIAKLGDRIYQEKEEKALLKEALERTRLQLIQERRLNRALKQHKVATPKKFPEIPKTIEGREKRVPFKDAA</sequence>
<feature type="coiled-coil region" evidence="1">
    <location>
        <begin position="972"/>
        <end position="999"/>
    </location>
</feature>
<dbReference type="InParanoid" id="H9GHS0"/>
<keyword evidence="5" id="KW-1185">Reference proteome</keyword>
<dbReference type="PANTHER" id="PTHR18853:SF7">
    <property type="entry name" value="FORKHEAD-ASSOCIATED DOMAIN-CONTAINING PROTEIN 1"/>
    <property type="match status" value="1"/>
</dbReference>
<dbReference type="GeneID" id="100566975"/>
<feature type="domain" description="FHA" evidence="3">
    <location>
        <begin position="19"/>
        <end position="70"/>
    </location>
</feature>
<dbReference type="GeneTree" id="ENSGT00940000154171"/>
<name>H9GHS0_ANOCA</name>
<reference evidence="4" key="3">
    <citation type="submission" date="2025-09" db="UniProtKB">
        <authorList>
            <consortium name="Ensembl"/>
        </authorList>
    </citation>
    <scope>IDENTIFICATION</scope>
</reference>